<dbReference type="PROSITE" id="PS51719">
    <property type="entry name" value="G_SEPTIN"/>
    <property type="match status" value="1"/>
</dbReference>
<evidence type="ECO:0000259" key="7">
    <source>
        <dbReference type="PROSITE" id="PS51719"/>
    </source>
</evidence>
<comment type="similarity">
    <text evidence="5">Belongs to the TRAFAC class TrmE-Era-EngA-EngB-Septin-like GTPase superfamily. Septin GTPase family.</text>
</comment>
<organism evidence="8">
    <name type="scientific">Pongo abelii</name>
    <name type="common">Sumatran orangutan</name>
    <name type="synonym">Pongo pygmaeus abelii</name>
    <dbReference type="NCBI Taxonomy" id="9601"/>
    <lineage>
        <taxon>Eukaryota</taxon>
        <taxon>Metazoa</taxon>
        <taxon>Chordata</taxon>
        <taxon>Craniata</taxon>
        <taxon>Vertebrata</taxon>
        <taxon>Euteleostomi</taxon>
        <taxon>Mammalia</taxon>
        <taxon>Eutheria</taxon>
        <taxon>Euarchontoglires</taxon>
        <taxon>Primates</taxon>
        <taxon>Haplorrhini</taxon>
        <taxon>Catarrhini</taxon>
        <taxon>Hominidae</taxon>
        <taxon>Pongo</taxon>
    </lineage>
</organism>
<accession>A0A2J8S757</accession>
<dbReference type="Pfam" id="PF00735">
    <property type="entry name" value="Septin"/>
    <property type="match status" value="1"/>
</dbReference>
<protein>
    <submittedName>
        <fullName evidence="8">SEPT12 isoform 6</fullName>
    </submittedName>
    <submittedName>
        <fullName evidence="9">Septin 12</fullName>
    </submittedName>
</protein>
<dbReference type="EMBL" id="NDHI03003602">
    <property type="protein sequence ID" value="PNJ16594.1"/>
    <property type="molecule type" value="Genomic_DNA"/>
</dbReference>
<dbReference type="InterPro" id="IPR016491">
    <property type="entry name" value="Septin"/>
</dbReference>
<dbReference type="CDD" id="cd01850">
    <property type="entry name" value="CDC_Septin"/>
    <property type="match status" value="1"/>
</dbReference>
<gene>
    <name evidence="9" type="primary">SEPTIN12</name>
    <name evidence="8" type="ORF">CR201_G0045522</name>
</gene>
<dbReference type="Gene3D" id="3.40.50.300">
    <property type="entry name" value="P-loop containing nucleotide triphosphate hydrolases"/>
    <property type="match status" value="2"/>
</dbReference>
<name>A0A2J8S757_PONAB</name>
<keyword evidence="3 5" id="KW-0547">Nucleotide-binding</keyword>
<dbReference type="SUPFAM" id="SSF52540">
    <property type="entry name" value="P-loop containing nucleoside triphosphate hydrolases"/>
    <property type="match status" value="1"/>
</dbReference>
<evidence type="ECO:0000313" key="9">
    <source>
        <dbReference type="Ensembl" id="ENSPPYP00000034856.1"/>
    </source>
</evidence>
<reference evidence="9 10" key="1">
    <citation type="submission" date="2008-02" db="EMBL/GenBank/DDBJ databases">
        <title>A 6x draft sequence assembly of the Pongo pygmaeus abelii genome.</title>
        <authorList>
            <person name="Wilson R.K."/>
            <person name="Mardis E."/>
        </authorList>
    </citation>
    <scope>NUCLEOTIDE SEQUENCE [LARGE SCALE GENOMIC DNA]</scope>
</reference>
<dbReference type="InterPro" id="IPR030379">
    <property type="entry name" value="G_SEPTIN_dom"/>
</dbReference>
<evidence type="ECO:0000256" key="4">
    <source>
        <dbReference type="ARBA" id="ARBA00023134"/>
    </source>
</evidence>
<evidence type="ECO:0000313" key="8">
    <source>
        <dbReference type="EMBL" id="PNJ16594.1"/>
    </source>
</evidence>
<dbReference type="GO" id="GO:0005525">
    <property type="term" value="F:GTP binding"/>
    <property type="evidence" value="ECO:0007669"/>
    <property type="project" value="UniProtKB-KW"/>
</dbReference>
<evidence type="ECO:0000256" key="3">
    <source>
        <dbReference type="ARBA" id="ARBA00022741"/>
    </source>
</evidence>
<evidence type="ECO:0000256" key="5">
    <source>
        <dbReference type="RuleBase" id="RU004560"/>
    </source>
</evidence>
<keyword evidence="4 5" id="KW-0342">GTP-binding</keyword>
<accession>A0A8I5TDP8</accession>
<evidence type="ECO:0000256" key="1">
    <source>
        <dbReference type="ARBA" id="ARBA00004496"/>
    </source>
</evidence>
<feature type="compositionally biased region" description="Low complexity" evidence="6">
    <location>
        <begin position="6"/>
        <end position="18"/>
    </location>
</feature>
<reference evidence="9" key="3">
    <citation type="submission" date="2025-05" db="UniProtKB">
        <authorList>
            <consortium name="Ensembl"/>
        </authorList>
    </citation>
    <scope>IDENTIFICATION</scope>
</reference>
<dbReference type="PANTHER" id="PTHR18884">
    <property type="entry name" value="SEPTIN"/>
    <property type="match status" value="1"/>
</dbReference>
<dbReference type="FunFam" id="3.40.50.300:FF:001781">
    <property type="entry name" value="septin-12 isoform X2"/>
    <property type="match status" value="1"/>
</dbReference>
<reference evidence="8" key="2">
    <citation type="submission" date="2017-12" db="EMBL/GenBank/DDBJ databases">
        <title>High-resolution comparative analysis of great ape genomes.</title>
        <authorList>
            <person name="Pollen A."/>
            <person name="Hastie A."/>
            <person name="Hormozdiari F."/>
            <person name="Dougherty M."/>
            <person name="Liu R."/>
            <person name="Chaisson M."/>
            <person name="Hoppe E."/>
            <person name="Hill C."/>
            <person name="Pang A."/>
            <person name="Hillier L."/>
            <person name="Baker C."/>
            <person name="Armstrong J."/>
            <person name="Shendure J."/>
            <person name="Paten B."/>
            <person name="Wilson R."/>
            <person name="Chao H."/>
            <person name="Schneider V."/>
            <person name="Ventura M."/>
            <person name="Kronenberg Z."/>
            <person name="Murali S."/>
            <person name="Gordon D."/>
            <person name="Cantsilieris S."/>
            <person name="Munson K."/>
            <person name="Nelson B."/>
            <person name="Raja A."/>
            <person name="Underwood J."/>
            <person name="Diekhans M."/>
            <person name="Fiddes I."/>
            <person name="Haussler D."/>
            <person name="Eichler E."/>
        </authorList>
    </citation>
    <scope>NUCLEOTIDE SEQUENCE [LARGE SCALE GENOMIC DNA]</scope>
    <source>
        <strain evidence="8">Susie</strain>
    </source>
</reference>
<dbReference type="GeneTree" id="ENSGT00940000158310"/>
<dbReference type="InterPro" id="IPR027417">
    <property type="entry name" value="P-loop_NTPase"/>
</dbReference>
<sequence>MDPLRRSPSPCLSSRPSSPSTPPCEMLGPVGIEAVLDQLKIKVMKMGFEFNIMVVGQSGLGKSTMVNTLFKSKVWKSNPPGLGVPTPQTLQLHSVTHVIEEKGVKLKLTVTDTPGFGDQINNDNCLRPLDIEFLQRLCRTVNVVPVIARADSLTMEEREAFRRRIQQNLRTHCIDVYPQMCFDEDINDKILNSKLRERIPFAVVGADQEHLVNGRCVLGRKTKWGIIEVENMAHCEFPLLRDLLIRSHLQDLKDITHNVHYENYRVIRLNESHLLPRGPGWVNLAPASPGQLTTPRTFKACRGAHDDSDDEF</sequence>
<proteinExistence type="inferred from homology"/>
<dbReference type="AlphaFoldDB" id="A0A2J8S757"/>
<dbReference type="Proteomes" id="UP000001595">
    <property type="component" value="Chromosome 16"/>
</dbReference>
<evidence type="ECO:0000256" key="2">
    <source>
        <dbReference type="ARBA" id="ARBA00022490"/>
    </source>
</evidence>
<keyword evidence="2" id="KW-0963">Cytoplasm</keyword>
<feature type="region of interest" description="Disordered" evidence="6">
    <location>
        <begin position="1"/>
        <end position="25"/>
    </location>
</feature>
<dbReference type="PIRSF" id="PIRSF006698">
    <property type="entry name" value="Septin"/>
    <property type="match status" value="1"/>
</dbReference>
<dbReference type="GO" id="GO:0005737">
    <property type="term" value="C:cytoplasm"/>
    <property type="evidence" value="ECO:0007669"/>
    <property type="project" value="UniProtKB-SubCell"/>
</dbReference>
<evidence type="ECO:0000313" key="10">
    <source>
        <dbReference type="Proteomes" id="UP000001595"/>
    </source>
</evidence>
<keyword evidence="10" id="KW-1185">Reference proteome</keyword>
<evidence type="ECO:0000256" key="6">
    <source>
        <dbReference type="SAM" id="MobiDB-lite"/>
    </source>
</evidence>
<feature type="domain" description="Septin-type G" evidence="7">
    <location>
        <begin position="1"/>
        <end position="271"/>
    </location>
</feature>
<dbReference type="Ensembl" id="ENSPPYT00000042391.1">
    <property type="protein sequence ID" value="ENSPPYP00000034856.1"/>
    <property type="gene ID" value="ENSPPYG00000007070.2"/>
</dbReference>
<comment type="subcellular location">
    <subcellularLocation>
        <location evidence="1">Cytoplasm</location>
    </subcellularLocation>
</comment>
<dbReference type="FunFam" id="3.40.50.300:FF:001658">
    <property type="entry name" value="Testicular tissue protein Li 168"/>
    <property type="match status" value="1"/>
</dbReference>